<reference evidence="5" key="1">
    <citation type="journal article" date="2017" name="Genome Biol.">
        <title>Comparative genomics reveals high biological diversity and specific adaptations in the industrially and medically important fungal genus Aspergillus.</title>
        <authorList>
            <person name="de Vries R.P."/>
            <person name="Riley R."/>
            <person name="Wiebenga A."/>
            <person name="Aguilar-Osorio G."/>
            <person name="Amillis S."/>
            <person name="Uchima C.A."/>
            <person name="Anderluh G."/>
            <person name="Asadollahi M."/>
            <person name="Askin M."/>
            <person name="Barry K."/>
            <person name="Battaglia E."/>
            <person name="Bayram O."/>
            <person name="Benocci T."/>
            <person name="Braus-Stromeyer S.A."/>
            <person name="Caldana C."/>
            <person name="Canovas D."/>
            <person name="Cerqueira G.C."/>
            <person name="Chen F."/>
            <person name="Chen W."/>
            <person name="Choi C."/>
            <person name="Clum A."/>
            <person name="Dos Santos R.A."/>
            <person name="Damasio A.R."/>
            <person name="Diallinas G."/>
            <person name="Emri T."/>
            <person name="Fekete E."/>
            <person name="Flipphi M."/>
            <person name="Freyberg S."/>
            <person name="Gallo A."/>
            <person name="Gournas C."/>
            <person name="Habgood R."/>
            <person name="Hainaut M."/>
            <person name="Harispe M.L."/>
            <person name="Henrissat B."/>
            <person name="Hilden K.S."/>
            <person name="Hope R."/>
            <person name="Hossain A."/>
            <person name="Karabika E."/>
            <person name="Karaffa L."/>
            <person name="Karanyi Z."/>
            <person name="Krasevec N."/>
            <person name="Kuo A."/>
            <person name="Kusch H."/>
            <person name="LaButti K."/>
            <person name="Lagendijk E.L."/>
            <person name="Lapidus A."/>
            <person name="Levasseur A."/>
            <person name="Lindquist E."/>
            <person name="Lipzen A."/>
            <person name="Logrieco A.F."/>
            <person name="MacCabe A."/>
            <person name="Maekelae M.R."/>
            <person name="Malavazi I."/>
            <person name="Melin P."/>
            <person name="Meyer V."/>
            <person name="Mielnichuk N."/>
            <person name="Miskei M."/>
            <person name="Molnar A.P."/>
            <person name="Mule G."/>
            <person name="Ngan C.Y."/>
            <person name="Orejas M."/>
            <person name="Orosz E."/>
            <person name="Ouedraogo J.P."/>
            <person name="Overkamp K.M."/>
            <person name="Park H.-S."/>
            <person name="Perrone G."/>
            <person name="Piumi F."/>
            <person name="Punt P.J."/>
            <person name="Ram A.F."/>
            <person name="Ramon A."/>
            <person name="Rauscher S."/>
            <person name="Record E."/>
            <person name="Riano-Pachon D.M."/>
            <person name="Robert V."/>
            <person name="Roehrig J."/>
            <person name="Ruller R."/>
            <person name="Salamov A."/>
            <person name="Salih N.S."/>
            <person name="Samson R.A."/>
            <person name="Sandor E."/>
            <person name="Sanguinetti M."/>
            <person name="Schuetze T."/>
            <person name="Sepcic K."/>
            <person name="Shelest E."/>
            <person name="Sherlock G."/>
            <person name="Sophianopoulou V."/>
            <person name="Squina F.M."/>
            <person name="Sun H."/>
            <person name="Susca A."/>
            <person name="Todd R.B."/>
            <person name="Tsang A."/>
            <person name="Unkles S.E."/>
            <person name="van de Wiele N."/>
            <person name="van Rossen-Uffink D."/>
            <person name="Oliveira J.V."/>
            <person name="Vesth T.C."/>
            <person name="Visser J."/>
            <person name="Yu J.-H."/>
            <person name="Zhou M."/>
            <person name="Andersen M.R."/>
            <person name="Archer D.B."/>
            <person name="Baker S.E."/>
            <person name="Benoit I."/>
            <person name="Brakhage A.A."/>
            <person name="Braus G.H."/>
            <person name="Fischer R."/>
            <person name="Frisvad J.C."/>
            <person name="Goldman G.H."/>
            <person name="Houbraken J."/>
            <person name="Oakley B."/>
            <person name="Pocsi I."/>
            <person name="Scazzocchio C."/>
            <person name="Seiboth B."/>
            <person name="vanKuyk P.A."/>
            <person name="Wortman J."/>
            <person name="Dyer P.S."/>
            <person name="Grigoriev I.V."/>
        </authorList>
    </citation>
    <scope>NUCLEOTIDE SEQUENCE [LARGE SCALE GENOMIC DNA]</scope>
    <source>
        <strain evidence="5">DTO 134E9</strain>
    </source>
</reference>
<gene>
    <name evidence="4" type="ORF">ASPWEDRAFT_27317</name>
</gene>
<dbReference type="OrthoDB" id="6020543at2759"/>
<organism evidence="4 5">
    <name type="scientific">Aspergillus wentii DTO 134E9</name>
    <dbReference type="NCBI Taxonomy" id="1073089"/>
    <lineage>
        <taxon>Eukaryota</taxon>
        <taxon>Fungi</taxon>
        <taxon>Dikarya</taxon>
        <taxon>Ascomycota</taxon>
        <taxon>Pezizomycotina</taxon>
        <taxon>Eurotiomycetes</taxon>
        <taxon>Eurotiomycetidae</taxon>
        <taxon>Eurotiales</taxon>
        <taxon>Aspergillaceae</taxon>
        <taxon>Aspergillus</taxon>
        <taxon>Aspergillus subgen. Cremei</taxon>
    </lineage>
</organism>
<dbReference type="GO" id="GO:0008061">
    <property type="term" value="F:chitin binding"/>
    <property type="evidence" value="ECO:0007669"/>
    <property type="project" value="InterPro"/>
</dbReference>
<accession>A0A1L9RSU2</accession>
<dbReference type="InterPro" id="IPR036508">
    <property type="entry name" value="Chitin-bd_dom_sf"/>
</dbReference>
<feature type="region of interest" description="Disordered" evidence="1">
    <location>
        <begin position="23"/>
        <end position="47"/>
    </location>
</feature>
<dbReference type="InterPro" id="IPR002557">
    <property type="entry name" value="Chitin-bd_dom"/>
</dbReference>
<dbReference type="Pfam" id="PF01607">
    <property type="entry name" value="CBM_14"/>
    <property type="match status" value="1"/>
</dbReference>
<evidence type="ECO:0000256" key="1">
    <source>
        <dbReference type="SAM" id="MobiDB-lite"/>
    </source>
</evidence>
<sequence>MRFYYFLTLGLGSLPLFVNARQDDSVDHDDDPDDSHSSGIPGGDIGYEECSKYSTPEVTNVPYPGDCSKYIKCDFGFGLVFTGISTVHICDAPLHFSPVIQTCVWPENAGCESD</sequence>
<name>A0A1L9RSU2_ASPWE</name>
<feature type="chain" id="PRO_5012883059" description="Chitin-binding type-2 domain-containing protein" evidence="2">
    <location>
        <begin position="21"/>
        <end position="114"/>
    </location>
</feature>
<proteinExistence type="predicted"/>
<dbReference type="SMART" id="SM00494">
    <property type="entry name" value="ChtBD2"/>
    <property type="match status" value="1"/>
</dbReference>
<keyword evidence="5" id="KW-1185">Reference proteome</keyword>
<dbReference type="GO" id="GO:0005576">
    <property type="term" value="C:extracellular region"/>
    <property type="evidence" value="ECO:0007669"/>
    <property type="project" value="InterPro"/>
</dbReference>
<dbReference type="Gene3D" id="2.170.140.10">
    <property type="entry name" value="Chitin binding domain"/>
    <property type="match status" value="1"/>
</dbReference>
<dbReference type="SUPFAM" id="SSF57625">
    <property type="entry name" value="Invertebrate chitin-binding proteins"/>
    <property type="match status" value="1"/>
</dbReference>
<dbReference type="Proteomes" id="UP000184383">
    <property type="component" value="Unassembled WGS sequence"/>
</dbReference>
<protein>
    <recommendedName>
        <fullName evidence="3">Chitin-binding type-2 domain-containing protein</fullName>
    </recommendedName>
</protein>
<dbReference type="EMBL" id="KV878211">
    <property type="protein sequence ID" value="OJJ38002.1"/>
    <property type="molecule type" value="Genomic_DNA"/>
</dbReference>
<evidence type="ECO:0000259" key="3">
    <source>
        <dbReference type="PROSITE" id="PS50940"/>
    </source>
</evidence>
<dbReference type="PROSITE" id="PS50940">
    <property type="entry name" value="CHIT_BIND_II"/>
    <property type="match status" value="1"/>
</dbReference>
<dbReference type="RefSeq" id="XP_040691678.1">
    <property type="nucleotide sequence ID" value="XM_040832981.1"/>
</dbReference>
<evidence type="ECO:0000256" key="2">
    <source>
        <dbReference type="SAM" id="SignalP"/>
    </source>
</evidence>
<evidence type="ECO:0000313" key="4">
    <source>
        <dbReference type="EMBL" id="OJJ38002.1"/>
    </source>
</evidence>
<feature type="domain" description="Chitin-binding type-2" evidence="3">
    <location>
        <begin position="47"/>
        <end position="113"/>
    </location>
</feature>
<evidence type="ECO:0000313" key="5">
    <source>
        <dbReference type="Proteomes" id="UP000184383"/>
    </source>
</evidence>
<feature type="signal peptide" evidence="2">
    <location>
        <begin position="1"/>
        <end position="20"/>
    </location>
</feature>
<dbReference type="AlphaFoldDB" id="A0A1L9RSU2"/>
<keyword evidence="2" id="KW-0732">Signal</keyword>
<dbReference type="VEuPathDB" id="FungiDB:ASPWEDRAFT_27317"/>
<dbReference type="GeneID" id="63748829"/>